<dbReference type="GO" id="GO:0003677">
    <property type="term" value="F:DNA binding"/>
    <property type="evidence" value="ECO:0007669"/>
    <property type="project" value="InterPro"/>
</dbReference>
<accession>A0A7G8BJN3</accession>
<dbReference type="Pfam" id="PF08281">
    <property type="entry name" value="Sigma70_r4_2"/>
    <property type="match status" value="1"/>
</dbReference>
<sequence length="206" mass="23919">MSTNILADATLQQPQLSDDQLLSQAKSGDHEAFGELCLRYNAMLKHRIFSIVRQQEDTEDVLQDTFLSAYKHLHSFRGKSKFSTWMIRIGINRSLMLLRKRKTLSKTTSEVLTEDAQEIKTPQVRDPKPNPEQRCMISQTQQILGDAVRRLPCHMRSVIDHRYGKNRRIKEAAATLGITETNVKLRLVRARHMLRRSLKKNELWIP</sequence>
<comment type="similarity">
    <text evidence="1">Belongs to the sigma-70 factor family. ECF subfamily.</text>
</comment>
<gene>
    <name evidence="7" type="ORF">H7849_01735</name>
</gene>
<evidence type="ECO:0000259" key="5">
    <source>
        <dbReference type="Pfam" id="PF04542"/>
    </source>
</evidence>
<proteinExistence type="inferred from homology"/>
<protein>
    <submittedName>
        <fullName evidence="7">Sigma-70 family RNA polymerase sigma factor</fullName>
    </submittedName>
</protein>
<dbReference type="PANTHER" id="PTHR43133:SF51">
    <property type="entry name" value="RNA POLYMERASE SIGMA FACTOR"/>
    <property type="match status" value="1"/>
</dbReference>
<feature type="domain" description="RNA polymerase sigma-70 region 2" evidence="5">
    <location>
        <begin position="39"/>
        <end position="102"/>
    </location>
</feature>
<dbReference type="InterPro" id="IPR013249">
    <property type="entry name" value="RNA_pol_sigma70_r4_t2"/>
</dbReference>
<evidence type="ECO:0000256" key="4">
    <source>
        <dbReference type="ARBA" id="ARBA00023163"/>
    </source>
</evidence>
<evidence type="ECO:0000256" key="2">
    <source>
        <dbReference type="ARBA" id="ARBA00023015"/>
    </source>
</evidence>
<reference evidence="7 8" key="1">
    <citation type="submission" date="2020-08" db="EMBL/GenBank/DDBJ databases">
        <title>Edaphobacter telluris sp. nov. and Acidobacterium dinghuensis sp. nov., two acidobacteria isolated from forest soil.</title>
        <authorList>
            <person name="Fu J."/>
            <person name="Qiu L."/>
        </authorList>
    </citation>
    <scope>NUCLEOTIDE SEQUENCE [LARGE SCALE GENOMIC DNA]</scope>
    <source>
        <strain evidence="7">4Y35</strain>
    </source>
</reference>
<dbReference type="InterPro" id="IPR013325">
    <property type="entry name" value="RNA_pol_sigma_r2"/>
</dbReference>
<evidence type="ECO:0000313" key="8">
    <source>
        <dbReference type="Proteomes" id="UP000515312"/>
    </source>
</evidence>
<dbReference type="InterPro" id="IPR007627">
    <property type="entry name" value="RNA_pol_sigma70_r2"/>
</dbReference>
<name>A0A7G8BJN3_9BACT</name>
<dbReference type="InterPro" id="IPR039425">
    <property type="entry name" value="RNA_pol_sigma-70-like"/>
</dbReference>
<dbReference type="InterPro" id="IPR014284">
    <property type="entry name" value="RNA_pol_sigma-70_dom"/>
</dbReference>
<dbReference type="Pfam" id="PF04542">
    <property type="entry name" value="Sigma70_r2"/>
    <property type="match status" value="1"/>
</dbReference>
<dbReference type="NCBIfam" id="TIGR02937">
    <property type="entry name" value="sigma70-ECF"/>
    <property type="match status" value="1"/>
</dbReference>
<keyword evidence="3" id="KW-0731">Sigma factor</keyword>
<dbReference type="Proteomes" id="UP000515312">
    <property type="component" value="Chromosome"/>
</dbReference>
<dbReference type="AlphaFoldDB" id="A0A7G8BJN3"/>
<dbReference type="Gene3D" id="1.10.10.10">
    <property type="entry name" value="Winged helix-like DNA-binding domain superfamily/Winged helix DNA-binding domain"/>
    <property type="match status" value="1"/>
</dbReference>
<evidence type="ECO:0000259" key="6">
    <source>
        <dbReference type="Pfam" id="PF08281"/>
    </source>
</evidence>
<dbReference type="Gene3D" id="1.10.1740.10">
    <property type="match status" value="1"/>
</dbReference>
<dbReference type="RefSeq" id="WP_186743707.1">
    <property type="nucleotide sequence ID" value="NZ_CP060394.1"/>
</dbReference>
<evidence type="ECO:0000256" key="1">
    <source>
        <dbReference type="ARBA" id="ARBA00010641"/>
    </source>
</evidence>
<dbReference type="GO" id="GO:0016987">
    <property type="term" value="F:sigma factor activity"/>
    <property type="evidence" value="ECO:0007669"/>
    <property type="project" value="UniProtKB-KW"/>
</dbReference>
<evidence type="ECO:0000313" key="7">
    <source>
        <dbReference type="EMBL" id="QNI32753.1"/>
    </source>
</evidence>
<evidence type="ECO:0000256" key="3">
    <source>
        <dbReference type="ARBA" id="ARBA00023082"/>
    </source>
</evidence>
<organism evidence="7 8">
    <name type="scientific">Alloacidobacterium dinghuense</name>
    <dbReference type="NCBI Taxonomy" id="2763107"/>
    <lineage>
        <taxon>Bacteria</taxon>
        <taxon>Pseudomonadati</taxon>
        <taxon>Acidobacteriota</taxon>
        <taxon>Terriglobia</taxon>
        <taxon>Terriglobales</taxon>
        <taxon>Acidobacteriaceae</taxon>
        <taxon>Alloacidobacterium</taxon>
    </lineage>
</organism>
<dbReference type="KEGG" id="adin:H7849_01735"/>
<dbReference type="GO" id="GO:0006352">
    <property type="term" value="P:DNA-templated transcription initiation"/>
    <property type="evidence" value="ECO:0007669"/>
    <property type="project" value="InterPro"/>
</dbReference>
<dbReference type="SUPFAM" id="SSF88946">
    <property type="entry name" value="Sigma2 domain of RNA polymerase sigma factors"/>
    <property type="match status" value="1"/>
</dbReference>
<dbReference type="InterPro" id="IPR013324">
    <property type="entry name" value="RNA_pol_sigma_r3/r4-like"/>
</dbReference>
<dbReference type="SUPFAM" id="SSF88659">
    <property type="entry name" value="Sigma3 and sigma4 domains of RNA polymerase sigma factors"/>
    <property type="match status" value="1"/>
</dbReference>
<keyword evidence="8" id="KW-1185">Reference proteome</keyword>
<dbReference type="EMBL" id="CP060394">
    <property type="protein sequence ID" value="QNI32753.1"/>
    <property type="molecule type" value="Genomic_DNA"/>
</dbReference>
<dbReference type="PANTHER" id="PTHR43133">
    <property type="entry name" value="RNA POLYMERASE ECF-TYPE SIGMA FACTO"/>
    <property type="match status" value="1"/>
</dbReference>
<keyword evidence="2" id="KW-0805">Transcription regulation</keyword>
<dbReference type="InterPro" id="IPR036388">
    <property type="entry name" value="WH-like_DNA-bd_sf"/>
</dbReference>
<feature type="domain" description="RNA polymerase sigma factor 70 region 4 type 2" evidence="6">
    <location>
        <begin position="142"/>
        <end position="191"/>
    </location>
</feature>
<keyword evidence="4" id="KW-0804">Transcription</keyword>